<name>A0AAV4PQ11_CAEEX</name>
<evidence type="ECO:0000313" key="1">
    <source>
        <dbReference type="EMBL" id="GIX97919.1"/>
    </source>
</evidence>
<sequence length="91" mass="10453">MTNCNCQDQGHKSKPWVQSRLEFHKESETYGRHHLFSIEKEYFAQADAPNSKHTQCRAGPNRQTRFLSLEAALIGFAYGNKNTRVGPALWD</sequence>
<organism evidence="1 2">
    <name type="scientific">Caerostris extrusa</name>
    <name type="common">Bark spider</name>
    <name type="synonym">Caerostris bankana</name>
    <dbReference type="NCBI Taxonomy" id="172846"/>
    <lineage>
        <taxon>Eukaryota</taxon>
        <taxon>Metazoa</taxon>
        <taxon>Ecdysozoa</taxon>
        <taxon>Arthropoda</taxon>
        <taxon>Chelicerata</taxon>
        <taxon>Arachnida</taxon>
        <taxon>Araneae</taxon>
        <taxon>Araneomorphae</taxon>
        <taxon>Entelegynae</taxon>
        <taxon>Araneoidea</taxon>
        <taxon>Araneidae</taxon>
        <taxon>Caerostris</taxon>
    </lineage>
</organism>
<keyword evidence="2" id="KW-1185">Reference proteome</keyword>
<dbReference type="EMBL" id="BPLR01004835">
    <property type="protein sequence ID" value="GIX97919.1"/>
    <property type="molecule type" value="Genomic_DNA"/>
</dbReference>
<gene>
    <name evidence="1" type="ORF">CEXT_522021</name>
</gene>
<dbReference type="AlphaFoldDB" id="A0AAV4PQ11"/>
<accession>A0AAV4PQ11</accession>
<dbReference type="Proteomes" id="UP001054945">
    <property type="component" value="Unassembled WGS sequence"/>
</dbReference>
<protein>
    <submittedName>
        <fullName evidence="1">Uncharacterized protein</fullName>
    </submittedName>
</protein>
<reference evidence="1 2" key="1">
    <citation type="submission" date="2021-06" db="EMBL/GenBank/DDBJ databases">
        <title>Caerostris extrusa draft genome.</title>
        <authorList>
            <person name="Kono N."/>
            <person name="Arakawa K."/>
        </authorList>
    </citation>
    <scope>NUCLEOTIDE SEQUENCE [LARGE SCALE GENOMIC DNA]</scope>
</reference>
<proteinExistence type="predicted"/>
<comment type="caution">
    <text evidence="1">The sequence shown here is derived from an EMBL/GenBank/DDBJ whole genome shotgun (WGS) entry which is preliminary data.</text>
</comment>
<evidence type="ECO:0000313" key="2">
    <source>
        <dbReference type="Proteomes" id="UP001054945"/>
    </source>
</evidence>